<reference evidence="2" key="1">
    <citation type="submission" date="2016-10" db="EMBL/GenBank/DDBJ databases">
        <authorList>
            <person name="Varghese N."/>
            <person name="Submissions S."/>
        </authorList>
    </citation>
    <scope>NUCLEOTIDE SEQUENCE [LARGE SCALE GENOMIC DNA]</scope>
    <source>
        <strain evidence="2">FP5</strain>
    </source>
</reference>
<proteinExistence type="predicted"/>
<keyword evidence="2" id="KW-1185">Reference proteome</keyword>
<dbReference type="EMBL" id="FOOG01000002">
    <property type="protein sequence ID" value="SFF57926.1"/>
    <property type="molecule type" value="Genomic_DNA"/>
</dbReference>
<dbReference type="PROSITE" id="PS51257">
    <property type="entry name" value="PROKAR_LIPOPROTEIN"/>
    <property type="match status" value="1"/>
</dbReference>
<sequence length="158" mass="17795">MNKSLLFLLISISLIGCSSTDQDEEAANTNNEDKELNKEITINTGGEDYELKPVYTCNENCTLKDDLEMVHENFNSYGVPQIDTPEKLHINQGDIDVNSSGVIVHYTSTTKQVNLSDDYSLPVTGNKGESSKYIYYKHHNTEDEKVQYDIYAFTVAPN</sequence>
<evidence type="ECO:0000313" key="1">
    <source>
        <dbReference type="EMBL" id="SFF57926.1"/>
    </source>
</evidence>
<dbReference type="Proteomes" id="UP000198897">
    <property type="component" value="Unassembled WGS sequence"/>
</dbReference>
<accession>A0A1I2JYV2</accession>
<gene>
    <name evidence="1" type="ORF">SAMN05216353_102132</name>
</gene>
<protein>
    <recommendedName>
        <fullName evidence="3">Lipoprotein</fullName>
    </recommendedName>
</protein>
<evidence type="ECO:0000313" key="2">
    <source>
        <dbReference type="Proteomes" id="UP000198897"/>
    </source>
</evidence>
<dbReference type="OrthoDB" id="9914367at2"/>
<evidence type="ECO:0008006" key="3">
    <source>
        <dbReference type="Google" id="ProtNLM"/>
    </source>
</evidence>
<name>A0A1I2JYV2_9BACI</name>
<organism evidence="1 2">
    <name type="scientific">Halobacillus alkaliphilus</name>
    <dbReference type="NCBI Taxonomy" id="396056"/>
    <lineage>
        <taxon>Bacteria</taxon>
        <taxon>Bacillati</taxon>
        <taxon>Bacillota</taxon>
        <taxon>Bacilli</taxon>
        <taxon>Bacillales</taxon>
        <taxon>Bacillaceae</taxon>
        <taxon>Halobacillus</taxon>
    </lineage>
</organism>
<dbReference type="RefSeq" id="WP_089749688.1">
    <property type="nucleotide sequence ID" value="NZ_FOOG01000002.1"/>
</dbReference>
<dbReference type="AlphaFoldDB" id="A0A1I2JYV2"/>